<proteinExistence type="predicted"/>
<dbReference type="Proteomes" id="UP000001052">
    <property type="component" value="Chromosome"/>
</dbReference>
<dbReference type="HOGENOM" id="CLU_3006841_0_0_7"/>
<dbReference type="AlphaFoldDB" id="C8X330"/>
<organism evidence="1 2">
    <name type="scientific">Desulfohalobium retbaense (strain ATCC 49708 / DSM 5692 / JCM 16813 / HR100)</name>
    <dbReference type="NCBI Taxonomy" id="485915"/>
    <lineage>
        <taxon>Bacteria</taxon>
        <taxon>Pseudomonadati</taxon>
        <taxon>Thermodesulfobacteriota</taxon>
        <taxon>Desulfovibrionia</taxon>
        <taxon>Desulfovibrionales</taxon>
        <taxon>Desulfohalobiaceae</taxon>
        <taxon>Desulfohalobium</taxon>
    </lineage>
</organism>
<evidence type="ECO:0000313" key="1">
    <source>
        <dbReference type="EMBL" id="ACV68827.1"/>
    </source>
</evidence>
<gene>
    <name evidence="1" type="ordered locus">Dret_1541</name>
</gene>
<reference evidence="1 2" key="2">
    <citation type="journal article" date="2010" name="Stand. Genomic Sci.">
        <title>Complete genome sequence of Desulfohalobium retbaense type strain (HR(100)).</title>
        <authorList>
            <person name="Spring S."/>
            <person name="Nolan M."/>
            <person name="Lapidus A."/>
            <person name="Glavina Del Rio T."/>
            <person name="Copeland A."/>
            <person name="Tice H."/>
            <person name="Cheng J.F."/>
            <person name="Lucas S."/>
            <person name="Land M."/>
            <person name="Chen F."/>
            <person name="Bruce D."/>
            <person name="Goodwin L."/>
            <person name="Pitluck S."/>
            <person name="Ivanova N."/>
            <person name="Mavromatis K."/>
            <person name="Mikhailova N."/>
            <person name="Pati A."/>
            <person name="Chen A."/>
            <person name="Palaniappan K."/>
            <person name="Hauser L."/>
            <person name="Chang Y.J."/>
            <person name="Jeffries C.D."/>
            <person name="Munk C."/>
            <person name="Kiss H."/>
            <person name="Chain P."/>
            <person name="Han C."/>
            <person name="Brettin T."/>
            <person name="Detter J.C."/>
            <person name="Schuler E."/>
            <person name="Goker M."/>
            <person name="Rohde M."/>
            <person name="Bristow J."/>
            <person name="Eisen J.A."/>
            <person name="Markowitz V."/>
            <person name="Hugenholtz P."/>
            <person name="Kyrpides N.C."/>
            <person name="Klenk H.P."/>
        </authorList>
    </citation>
    <scope>NUCLEOTIDE SEQUENCE [LARGE SCALE GENOMIC DNA]</scope>
    <source>
        <strain evidence="1 2">DSM 5692</strain>
    </source>
</reference>
<evidence type="ECO:0000313" key="2">
    <source>
        <dbReference type="Proteomes" id="UP000001052"/>
    </source>
</evidence>
<accession>C8X330</accession>
<dbReference type="EMBL" id="CP001734">
    <property type="protein sequence ID" value="ACV68827.1"/>
    <property type="molecule type" value="Genomic_DNA"/>
</dbReference>
<sequence>MLKVEQFECIRHSYRIYDLLISKIARKIRGARKTIQTDFRNEHCSYEPRSINRSRR</sequence>
<protein>
    <submittedName>
        <fullName evidence="1">Uncharacterized protein</fullName>
    </submittedName>
</protein>
<keyword evidence="2" id="KW-1185">Reference proteome</keyword>
<reference evidence="2" key="1">
    <citation type="submission" date="2009-09" db="EMBL/GenBank/DDBJ databases">
        <title>The complete chromosome of Desulfohalobium retbaense DSM 5692.</title>
        <authorList>
            <consortium name="US DOE Joint Genome Institute (JGI-PGF)"/>
            <person name="Lucas S."/>
            <person name="Copeland A."/>
            <person name="Lapidus A."/>
            <person name="Glavina del Rio T."/>
            <person name="Dalin E."/>
            <person name="Tice H."/>
            <person name="Bruce D."/>
            <person name="Goodwin L."/>
            <person name="Pitluck S."/>
            <person name="Kyrpides N."/>
            <person name="Mavromatis K."/>
            <person name="Ivanova N."/>
            <person name="Mikhailova N."/>
            <person name="Munk A.C."/>
            <person name="Brettin T."/>
            <person name="Detter J.C."/>
            <person name="Han C."/>
            <person name="Tapia R."/>
            <person name="Larimer F."/>
            <person name="Land M."/>
            <person name="Hauser L."/>
            <person name="Markowitz V."/>
            <person name="Cheng J.-F."/>
            <person name="Hugenholtz P."/>
            <person name="Woyke T."/>
            <person name="Wu D."/>
            <person name="Spring S."/>
            <person name="Klenk H.-P."/>
            <person name="Eisen J.A."/>
        </authorList>
    </citation>
    <scope>NUCLEOTIDE SEQUENCE [LARGE SCALE GENOMIC DNA]</scope>
    <source>
        <strain evidence="2">DSM 5692</strain>
    </source>
</reference>
<name>C8X330_DESRD</name>
<dbReference type="KEGG" id="drt:Dret_1541"/>